<dbReference type="AlphaFoldDB" id="A0A847SFX2"/>
<protein>
    <recommendedName>
        <fullName evidence="3">Tetratricopeptide repeat-containing protein</fullName>
    </recommendedName>
</protein>
<dbReference type="EMBL" id="JABAHZ010000008">
    <property type="protein sequence ID" value="NLR82130.1"/>
    <property type="molecule type" value="Genomic_DNA"/>
</dbReference>
<evidence type="ECO:0000313" key="1">
    <source>
        <dbReference type="EMBL" id="NLR82130.1"/>
    </source>
</evidence>
<comment type="caution">
    <text evidence="1">The sequence shown here is derived from an EMBL/GenBank/DDBJ whole genome shotgun (WGS) entry which is preliminary data.</text>
</comment>
<gene>
    <name evidence="1" type="ORF">HGH91_26165</name>
</gene>
<dbReference type="InterPro" id="IPR011990">
    <property type="entry name" value="TPR-like_helical_dom_sf"/>
</dbReference>
<evidence type="ECO:0008006" key="3">
    <source>
        <dbReference type="Google" id="ProtNLM"/>
    </source>
</evidence>
<dbReference type="Proteomes" id="UP000552864">
    <property type="component" value="Unassembled WGS sequence"/>
</dbReference>
<accession>A0A847SFX2</accession>
<dbReference type="RefSeq" id="WP_168741944.1">
    <property type="nucleotide sequence ID" value="NZ_JABAHZ010000008.1"/>
</dbReference>
<reference evidence="1 2" key="1">
    <citation type="submission" date="2020-04" db="EMBL/GenBank/DDBJ databases">
        <authorList>
            <person name="Yin C."/>
        </authorList>
    </citation>
    <scope>NUCLEOTIDE SEQUENCE [LARGE SCALE GENOMIC DNA]</scope>
    <source>
        <strain evidence="1 2">Ak56</strain>
    </source>
</reference>
<dbReference type="Gene3D" id="1.25.40.10">
    <property type="entry name" value="Tetratricopeptide repeat domain"/>
    <property type="match status" value="1"/>
</dbReference>
<organism evidence="1 2">
    <name type="scientific">Chitinophaga eiseniae</name>
    <dbReference type="NCBI Taxonomy" id="634771"/>
    <lineage>
        <taxon>Bacteria</taxon>
        <taxon>Pseudomonadati</taxon>
        <taxon>Bacteroidota</taxon>
        <taxon>Chitinophagia</taxon>
        <taxon>Chitinophagales</taxon>
        <taxon>Chitinophagaceae</taxon>
        <taxon>Chitinophaga</taxon>
    </lineage>
</organism>
<dbReference type="SUPFAM" id="SSF48452">
    <property type="entry name" value="TPR-like"/>
    <property type="match status" value="1"/>
</dbReference>
<evidence type="ECO:0000313" key="2">
    <source>
        <dbReference type="Proteomes" id="UP000552864"/>
    </source>
</evidence>
<keyword evidence="2" id="KW-1185">Reference proteome</keyword>
<proteinExistence type="predicted"/>
<name>A0A847SFX2_9BACT</name>
<sequence length="169" mass="20367">MKEIVKDRRRLFAILRKEGENPEILTQIAASYYEEKNYKKAYVYDRRAWLCNKKSIVYIANLAVDLEMLGWYEKAIILSKGIISWNIDKICKYTGVDIMKAKALKNDCRFRISLVYYKMHEDNMARRYLNLYFKIKKRDKLTTFISNEDQKGHWRDLNLDDKMTIWKEA</sequence>